<feature type="compositionally biased region" description="Polar residues" evidence="1">
    <location>
        <begin position="574"/>
        <end position="589"/>
    </location>
</feature>
<dbReference type="AlphaFoldDB" id="A0A9W9FY71"/>
<dbReference type="PANTHER" id="PTHR11188">
    <property type="entry name" value="ARRESTIN DOMAIN CONTAINING PROTEIN"/>
    <property type="match status" value="1"/>
</dbReference>
<dbReference type="GO" id="GO:0005886">
    <property type="term" value="C:plasma membrane"/>
    <property type="evidence" value="ECO:0007669"/>
    <property type="project" value="TreeGrafter"/>
</dbReference>
<reference evidence="3" key="2">
    <citation type="journal article" date="2023" name="IMA Fungus">
        <title>Comparative genomic study of the Penicillium genus elucidates a diverse pangenome and 15 lateral gene transfer events.</title>
        <authorList>
            <person name="Petersen C."/>
            <person name="Sorensen T."/>
            <person name="Nielsen M.R."/>
            <person name="Sondergaard T.E."/>
            <person name="Sorensen J.L."/>
            <person name="Fitzpatrick D.A."/>
            <person name="Frisvad J.C."/>
            <person name="Nielsen K.L."/>
        </authorList>
    </citation>
    <scope>NUCLEOTIDE SEQUENCE</scope>
    <source>
        <strain evidence="3">IBT 30069</strain>
    </source>
</reference>
<dbReference type="InterPro" id="IPR014756">
    <property type="entry name" value="Ig_E-set"/>
</dbReference>
<dbReference type="GO" id="GO:0005829">
    <property type="term" value="C:cytosol"/>
    <property type="evidence" value="ECO:0007669"/>
    <property type="project" value="TreeGrafter"/>
</dbReference>
<dbReference type="InterPro" id="IPR050357">
    <property type="entry name" value="Arrestin_domain-protein"/>
</dbReference>
<evidence type="ECO:0000313" key="3">
    <source>
        <dbReference type="EMBL" id="KAJ5108686.1"/>
    </source>
</evidence>
<feature type="domain" description="Arrestin-like N-terminal" evidence="2">
    <location>
        <begin position="4"/>
        <end position="181"/>
    </location>
</feature>
<evidence type="ECO:0000256" key="1">
    <source>
        <dbReference type="SAM" id="MobiDB-lite"/>
    </source>
</evidence>
<dbReference type="GO" id="GO:0030674">
    <property type="term" value="F:protein-macromolecule adaptor activity"/>
    <property type="evidence" value="ECO:0007669"/>
    <property type="project" value="TreeGrafter"/>
</dbReference>
<dbReference type="SUPFAM" id="SSF81296">
    <property type="entry name" value="E set domains"/>
    <property type="match status" value="1"/>
</dbReference>
<dbReference type="Proteomes" id="UP001149165">
    <property type="component" value="Unassembled WGS sequence"/>
</dbReference>
<evidence type="ECO:0000313" key="4">
    <source>
        <dbReference type="Proteomes" id="UP001149165"/>
    </source>
</evidence>
<protein>
    <recommendedName>
        <fullName evidence="2">Arrestin-like N-terminal domain-containing protein</fullName>
    </recommendedName>
</protein>
<keyword evidence="4" id="KW-1185">Reference proteome</keyword>
<comment type="caution">
    <text evidence="3">The sequence shown here is derived from an EMBL/GenBank/DDBJ whole genome shotgun (WGS) entry which is preliminary data.</text>
</comment>
<gene>
    <name evidence="3" type="ORF">N7456_005361</name>
</gene>
<dbReference type="InterPro" id="IPR014752">
    <property type="entry name" value="Arrestin-like_C"/>
</dbReference>
<sequence>MSATILLDSQHSHYTNLDTLSGRVVLNLPTEAAIAGIQVKLEGVSQTRLSGPRYPQNVNSEKKRTELEVHKILYKIATVFPTPAVVQTGPAAASYTFAPGSYEYPFQFKLPFNNACSTQNSMRTNLHINNFKVEMARDTNRHVKKTLPPSLSGFSGMAEIRYFVKATVIRPQFYKENFRAVVPLMFLPIEPPRTGNPNEETYARRPHQFSKFQPGKPKKNLFSRTIREDNIEPARVSVDARLPNPSILTCNEPVPLRLIARKLSEGPDMIYLQMLQVELISFTKVIAHDLTREEINTWVVVSRSNMGLRLGKADDPVGTDWTIDPSLWNNVPLPNSVAPSFETCNIERRYEVEIRLGLTHGTAGDMKPQLIVLPLRMPVKVYSGIAPPQALLDAMAATAQTPSAFKLTSRPTWPTDNHTESPPPMPPRPAGAVPVPADSAAADDDAPPSYEDAMADNLSPVDGPRREYHPPDASSSRNTVESGTDAKYPVEAGRTHEGGSIPAPEGSLTSRVIEPRSSSESFDMLPNTPPESTSGSPPGSPVRRSQSMMKVRGNVVDEESPPQYQPVADGQLQPPGNTIQHRPSQNSLRPMNLGVPSRKPVPRSPDRRPTT</sequence>
<reference evidence="3" key="1">
    <citation type="submission" date="2022-11" db="EMBL/GenBank/DDBJ databases">
        <authorList>
            <person name="Petersen C."/>
        </authorList>
    </citation>
    <scope>NUCLEOTIDE SEQUENCE</scope>
    <source>
        <strain evidence="3">IBT 30069</strain>
    </source>
</reference>
<proteinExistence type="predicted"/>
<feature type="compositionally biased region" description="Low complexity" evidence="1">
    <location>
        <begin position="530"/>
        <end position="547"/>
    </location>
</feature>
<dbReference type="Gene3D" id="2.60.40.640">
    <property type="match status" value="1"/>
</dbReference>
<dbReference type="Pfam" id="PF00339">
    <property type="entry name" value="Arrestin_N"/>
    <property type="match status" value="1"/>
</dbReference>
<feature type="compositionally biased region" description="Low complexity" evidence="1">
    <location>
        <begin position="430"/>
        <end position="440"/>
    </location>
</feature>
<name>A0A9W9FY71_9EURO</name>
<dbReference type="OrthoDB" id="3365616at2759"/>
<dbReference type="GO" id="GO:0070086">
    <property type="term" value="P:ubiquitin-dependent endocytosis"/>
    <property type="evidence" value="ECO:0007669"/>
    <property type="project" value="TreeGrafter"/>
</dbReference>
<dbReference type="CDD" id="cd22952">
    <property type="entry name" value="ART10-like"/>
    <property type="match status" value="1"/>
</dbReference>
<evidence type="ECO:0000259" key="2">
    <source>
        <dbReference type="Pfam" id="PF00339"/>
    </source>
</evidence>
<feature type="compositionally biased region" description="Polar residues" evidence="1">
    <location>
        <begin position="473"/>
        <end position="482"/>
    </location>
</feature>
<feature type="region of interest" description="Disordered" evidence="1">
    <location>
        <begin position="405"/>
        <end position="611"/>
    </location>
</feature>
<dbReference type="PANTHER" id="PTHR11188:SF166">
    <property type="entry name" value="ARRESTIN (OR S-ANTIGEN), N-TERMINAL DOMAIN PROTEIN (AFU_ORTHOLOGUE AFUA_7G02050)"/>
    <property type="match status" value="1"/>
</dbReference>
<organism evidence="3 4">
    <name type="scientific">Penicillium angulare</name>
    <dbReference type="NCBI Taxonomy" id="116970"/>
    <lineage>
        <taxon>Eukaryota</taxon>
        <taxon>Fungi</taxon>
        <taxon>Dikarya</taxon>
        <taxon>Ascomycota</taxon>
        <taxon>Pezizomycotina</taxon>
        <taxon>Eurotiomycetes</taxon>
        <taxon>Eurotiomycetidae</taxon>
        <taxon>Eurotiales</taxon>
        <taxon>Aspergillaceae</taxon>
        <taxon>Penicillium</taxon>
    </lineage>
</organism>
<dbReference type="GO" id="GO:0031625">
    <property type="term" value="F:ubiquitin protein ligase binding"/>
    <property type="evidence" value="ECO:0007669"/>
    <property type="project" value="TreeGrafter"/>
</dbReference>
<dbReference type="InterPro" id="IPR011021">
    <property type="entry name" value="Arrestin-like_N"/>
</dbReference>
<dbReference type="EMBL" id="JAPQKH010000003">
    <property type="protein sequence ID" value="KAJ5108686.1"/>
    <property type="molecule type" value="Genomic_DNA"/>
</dbReference>
<accession>A0A9W9FY71</accession>